<evidence type="ECO:0000256" key="1">
    <source>
        <dbReference type="ARBA" id="ARBA00004651"/>
    </source>
</evidence>
<feature type="transmembrane region" description="Helical" evidence="7">
    <location>
        <begin position="207"/>
        <end position="229"/>
    </location>
</feature>
<feature type="region of interest" description="Disordered" evidence="8">
    <location>
        <begin position="409"/>
        <end position="472"/>
    </location>
</feature>
<feature type="compositionally biased region" description="Low complexity" evidence="8">
    <location>
        <begin position="460"/>
        <end position="470"/>
    </location>
</feature>
<evidence type="ECO:0000256" key="3">
    <source>
        <dbReference type="ARBA" id="ARBA00022475"/>
    </source>
</evidence>
<feature type="region of interest" description="Disordered" evidence="8">
    <location>
        <begin position="854"/>
        <end position="933"/>
    </location>
</feature>
<dbReference type="InterPro" id="IPR050895">
    <property type="entry name" value="XK-related_scramblase"/>
</dbReference>
<feature type="region of interest" description="Disordered" evidence="8">
    <location>
        <begin position="368"/>
        <end position="389"/>
    </location>
</feature>
<protein>
    <recommendedName>
        <fullName evidence="7">XK-related protein</fullName>
    </recommendedName>
</protein>
<keyword evidence="10" id="KW-1185">Reference proteome</keyword>
<dbReference type="EMBL" id="CAKOGL010000018">
    <property type="protein sequence ID" value="CAH2097667.1"/>
    <property type="molecule type" value="Genomic_DNA"/>
</dbReference>
<dbReference type="Proteomes" id="UP001153954">
    <property type="component" value="Unassembled WGS sequence"/>
</dbReference>
<evidence type="ECO:0000256" key="8">
    <source>
        <dbReference type="SAM" id="MobiDB-lite"/>
    </source>
</evidence>
<dbReference type="PANTHER" id="PTHR16024:SF4">
    <property type="entry name" value="XK-RELATED PROTEIN"/>
    <property type="match status" value="1"/>
</dbReference>
<dbReference type="AlphaFoldDB" id="A0AAU9UHW7"/>
<feature type="transmembrane region" description="Helical" evidence="7">
    <location>
        <begin position="241"/>
        <end position="259"/>
    </location>
</feature>
<name>A0AAU9UHW7_EUPED</name>
<reference evidence="9" key="1">
    <citation type="submission" date="2022-03" db="EMBL/GenBank/DDBJ databases">
        <authorList>
            <person name="Tunstrom K."/>
        </authorList>
    </citation>
    <scope>NUCLEOTIDE SEQUENCE</scope>
</reference>
<comment type="subcellular location">
    <subcellularLocation>
        <location evidence="1">Cell membrane</location>
        <topology evidence="1">Multi-pass membrane protein</topology>
    </subcellularLocation>
    <subcellularLocation>
        <location evidence="7">Membrane</location>
        <topology evidence="7">Multi-pass membrane protein</topology>
    </subcellularLocation>
</comment>
<keyword evidence="4 7" id="KW-0812">Transmembrane</keyword>
<sequence length="933" mass="105435">MAEFLPLCDVLFNVISLAGYFCDVVFDLVMGYALLERGYKCTFAATISIVITSLLISQVLSLRWYLHVWWASEGRKDRPPWLPIVLHCLQMGVLWRYARLLVPVELRRVKHQVRDLCMLRLVHAFCEAAPMLLLQLHILLKDADLESTNELVGVTPEPTVDEPSGRLTANKAFAELNVISASLSLFSVCWALASFSKNVRLQNVHRLVLTWLGVIFQFLWRLGTVSARIWALSVYALVYEYWVFLVIGLHWVSMFLWLISPKNVFHGERISRPRKAYLSALIAFVYVFAYINLQEHNHRQKMVVFYCVMCVENCVLVTAWWWSWRGALRPAAAAAGAAAATAAGLAFMMLYYRYFHVRRLGYMLGEHQQGTNSTNASSQNKNGKPSPTDNAAIPGVFNCRFSNPVNNSAAGCRKKKKPTSFVPPPAAPATPAPAAPVAPAAPPAAFWRRPLPAHHHHGGSSENEGSSVGSRVNIQQKLQEKKQKQLAELRVIEEEIKQGKLAKTTPVAAEEIYSSLQRQPIPRAKTHAEPPAWPSIEMTHSYQNYPVLPHTCNMYSTYTELKQEYNVPNFQNNENSNADIKMHAQNMYNQDSRTFYENPSNLRNEINRAQLRSPNYLAIGENRKYESNVCRSPRNVLNSSPRNYLPDVSTNTYEATAQNNTRIATQNTQNIYSEDRQNIADFSSYGEDNAQNVYNKFGENKEEYVSALQSLANVQGMENMRGIYNEVGNCNQYNQNCDRMFPYPGLGGKKMEQLRKMQRCRTPEILLAPHYLEGCNRQVCCNWGGPYSNRKKEESGAGGAAGGAPGAGSSGSDSPDARDTPRPPSDIDSQISLPRSYTLPREFRYWRRRPRLRDAHVPSNNSSDGDVDSADNDSDNRSNCSASSQIQPPTYGDGFQYRSDMRQDERYNEGVYACPDRRRRGFRKQGPKPETKL</sequence>
<feature type="transmembrane region" description="Helical" evidence="7">
    <location>
        <begin position="176"/>
        <end position="195"/>
    </location>
</feature>
<feature type="transmembrane region" description="Helical" evidence="7">
    <location>
        <begin position="331"/>
        <end position="352"/>
    </location>
</feature>
<evidence type="ECO:0000313" key="9">
    <source>
        <dbReference type="EMBL" id="CAH2097667.1"/>
    </source>
</evidence>
<dbReference type="Pfam" id="PF09815">
    <property type="entry name" value="XK-related"/>
    <property type="match status" value="1"/>
</dbReference>
<evidence type="ECO:0000256" key="4">
    <source>
        <dbReference type="ARBA" id="ARBA00022692"/>
    </source>
</evidence>
<feature type="transmembrane region" description="Helical" evidence="7">
    <location>
        <begin position="303"/>
        <end position="324"/>
    </location>
</feature>
<proteinExistence type="inferred from homology"/>
<comment type="caution">
    <text evidence="9">The sequence shown here is derived from an EMBL/GenBank/DDBJ whole genome shotgun (WGS) entry which is preliminary data.</text>
</comment>
<accession>A0AAU9UHW7</accession>
<keyword evidence="5 7" id="KW-1133">Transmembrane helix</keyword>
<feature type="region of interest" description="Disordered" evidence="8">
    <location>
        <begin position="791"/>
        <end position="834"/>
    </location>
</feature>
<feature type="compositionally biased region" description="Pro residues" evidence="8">
    <location>
        <begin position="421"/>
        <end position="442"/>
    </location>
</feature>
<evidence type="ECO:0000256" key="5">
    <source>
        <dbReference type="ARBA" id="ARBA00022989"/>
    </source>
</evidence>
<keyword evidence="3" id="KW-1003">Cell membrane</keyword>
<evidence type="ECO:0000256" key="6">
    <source>
        <dbReference type="ARBA" id="ARBA00023136"/>
    </source>
</evidence>
<keyword evidence="6 7" id="KW-0472">Membrane</keyword>
<organism evidence="9 10">
    <name type="scientific">Euphydryas editha</name>
    <name type="common">Edith's checkerspot</name>
    <dbReference type="NCBI Taxonomy" id="104508"/>
    <lineage>
        <taxon>Eukaryota</taxon>
        <taxon>Metazoa</taxon>
        <taxon>Ecdysozoa</taxon>
        <taxon>Arthropoda</taxon>
        <taxon>Hexapoda</taxon>
        <taxon>Insecta</taxon>
        <taxon>Pterygota</taxon>
        <taxon>Neoptera</taxon>
        <taxon>Endopterygota</taxon>
        <taxon>Lepidoptera</taxon>
        <taxon>Glossata</taxon>
        <taxon>Ditrysia</taxon>
        <taxon>Papilionoidea</taxon>
        <taxon>Nymphalidae</taxon>
        <taxon>Nymphalinae</taxon>
        <taxon>Euphydryas</taxon>
    </lineage>
</organism>
<evidence type="ECO:0000256" key="7">
    <source>
        <dbReference type="RuleBase" id="RU910716"/>
    </source>
</evidence>
<feature type="transmembrane region" description="Helical" evidence="7">
    <location>
        <begin position="275"/>
        <end position="291"/>
    </location>
</feature>
<dbReference type="InterPro" id="IPR018629">
    <property type="entry name" value="XK-rel"/>
</dbReference>
<dbReference type="PANTHER" id="PTHR16024">
    <property type="entry name" value="XK-RELATED PROTEIN"/>
    <property type="match status" value="1"/>
</dbReference>
<feature type="compositionally biased region" description="Basic residues" evidence="8">
    <location>
        <begin position="917"/>
        <end position="926"/>
    </location>
</feature>
<feature type="transmembrane region" description="Helical" evidence="7">
    <location>
        <begin position="119"/>
        <end position="140"/>
    </location>
</feature>
<dbReference type="GO" id="GO:0005886">
    <property type="term" value="C:plasma membrane"/>
    <property type="evidence" value="ECO:0007669"/>
    <property type="project" value="UniProtKB-SubCell"/>
</dbReference>
<feature type="transmembrane region" description="Helical" evidence="7">
    <location>
        <begin position="12"/>
        <end position="35"/>
    </location>
</feature>
<evidence type="ECO:0000256" key="2">
    <source>
        <dbReference type="ARBA" id="ARBA00008789"/>
    </source>
</evidence>
<gene>
    <name evidence="9" type="ORF">EEDITHA_LOCUS12863</name>
</gene>
<comment type="similarity">
    <text evidence="2 7">Belongs to the XK family.</text>
</comment>
<feature type="transmembrane region" description="Helical" evidence="7">
    <location>
        <begin position="42"/>
        <end position="60"/>
    </location>
</feature>
<feature type="transmembrane region" description="Helical" evidence="7">
    <location>
        <begin position="80"/>
        <end position="98"/>
    </location>
</feature>
<feature type="compositionally biased region" description="Basic and acidic residues" evidence="8">
    <location>
        <begin position="899"/>
        <end position="908"/>
    </location>
</feature>
<feature type="compositionally biased region" description="Gly residues" evidence="8">
    <location>
        <begin position="796"/>
        <end position="809"/>
    </location>
</feature>
<evidence type="ECO:0000313" key="10">
    <source>
        <dbReference type="Proteomes" id="UP001153954"/>
    </source>
</evidence>